<dbReference type="EMBL" id="BARW01028060">
    <property type="protein sequence ID" value="GAJ08771.1"/>
    <property type="molecule type" value="Genomic_DNA"/>
</dbReference>
<dbReference type="CDD" id="cd00603">
    <property type="entry name" value="IPT_PCSR"/>
    <property type="match status" value="1"/>
</dbReference>
<evidence type="ECO:0000313" key="2">
    <source>
        <dbReference type="EMBL" id="GAJ08771.1"/>
    </source>
</evidence>
<dbReference type="InterPro" id="IPR002909">
    <property type="entry name" value="IPT_dom"/>
</dbReference>
<organism evidence="2">
    <name type="scientific">marine sediment metagenome</name>
    <dbReference type="NCBI Taxonomy" id="412755"/>
    <lineage>
        <taxon>unclassified sequences</taxon>
        <taxon>metagenomes</taxon>
        <taxon>ecological metagenomes</taxon>
    </lineage>
</organism>
<protein>
    <recommendedName>
        <fullName evidence="1">IPT/TIG domain-containing protein</fullName>
    </recommendedName>
</protein>
<accession>X1V7Z3</accession>
<proteinExistence type="predicted"/>
<comment type="caution">
    <text evidence="2">The sequence shown here is derived from an EMBL/GenBank/DDBJ whole genome shotgun (WGS) entry which is preliminary data.</text>
</comment>
<feature type="domain" description="IPT/TIG" evidence="1">
    <location>
        <begin position="40"/>
        <end position="98"/>
    </location>
</feature>
<sequence length="119" mass="13226">MIKKYISLIVFVSVLLTGLTGCYKEKEWSEDYDIDYPVSTITNVSPMKQNIGGSVTITGTNLELVTSVSLGNLRCEITSQSTSSIVFTVPEDAQNNFLSVENKYGRVFVYEENVFVPIP</sequence>
<dbReference type="Pfam" id="PF01833">
    <property type="entry name" value="TIG"/>
    <property type="match status" value="1"/>
</dbReference>
<dbReference type="SUPFAM" id="SSF81296">
    <property type="entry name" value="E set domains"/>
    <property type="match status" value="1"/>
</dbReference>
<dbReference type="InterPro" id="IPR013783">
    <property type="entry name" value="Ig-like_fold"/>
</dbReference>
<dbReference type="Gene3D" id="2.60.40.10">
    <property type="entry name" value="Immunoglobulins"/>
    <property type="match status" value="1"/>
</dbReference>
<dbReference type="PROSITE" id="PS51257">
    <property type="entry name" value="PROKAR_LIPOPROTEIN"/>
    <property type="match status" value="1"/>
</dbReference>
<dbReference type="InterPro" id="IPR014756">
    <property type="entry name" value="Ig_E-set"/>
</dbReference>
<evidence type="ECO:0000259" key="1">
    <source>
        <dbReference type="Pfam" id="PF01833"/>
    </source>
</evidence>
<gene>
    <name evidence="2" type="ORF">S12H4_45387</name>
</gene>
<dbReference type="AlphaFoldDB" id="X1V7Z3"/>
<reference evidence="2" key="1">
    <citation type="journal article" date="2014" name="Front. Microbiol.">
        <title>High frequency of phylogenetically diverse reductive dehalogenase-homologous genes in deep subseafloor sedimentary metagenomes.</title>
        <authorList>
            <person name="Kawai M."/>
            <person name="Futagami T."/>
            <person name="Toyoda A."/>
            <person name="Takaki Y."/>
            <person name="Nishi S."/>
            <person name="Hori S."/>
            <person name="Arai W."/>
            <person name="Tsubouchi T."/>
            <person name="Morono Y."/>
            <person name="Uchiyama I."/>
            <person name="Ito T."/>
            <person name="Fujiyama A."/>
            <person name="Inagaki F."/>
            <person name="Takami H."/>
        </authorList>
    </citation>
    <scope>NUCLEOTIDE SEQUENCE</scope>
    <source>
        <strain evidence="2">Expedition CK06-06</strain>
    </source>
</reference>
<name>X1V7Z3_9ZZZZ</name>